<dbReference type="Proteomes" id="UP000292927">
    <property type="component" value="Unassembled WGS sequence"/>
</dbReference>
<dbReference type="EMBL" id="SGXF01000004">
    <property type="protein sequence ID" value="RZS94302.1"/>
    <property type="molecule type" value="Genomic_DNA"/>
</dbReference>
<dbReference type="SUPFAM" id="SSF160527">
    <property type="entry name" value="V-type ATPase subunit E-like"/>
    <property type="match status" value="1"/>
</dbReference>
<evidence type="ECO:0000313" key="2">
    <source>
        <dbReference type="Proteomes" id="UP000292927"/>
    </source>
</evidence>
<keyword evidence="2" id="KW-1185">Reference proteome</keyword>
<accession>A0A4Q7P6G1</accession>
<organism evidence="1 2">
    <name type="scientific">Cuneatibacter caecimuris</name>
    <dbReference type="NCBI Taxonomy" id="1796618"/>
    <lineage>
        <taxon>Bacteria</taxon>
        <taxon>Bacillati</taxon>
        <taxon>Bacillota</taxon>
        <taxon>Clostridia</taxon>
        <taxon>Lachnospirales</taxon>
        <taxon>Lachnospiraceae</taxon>
        <taxon>Cuneatibacter</taxon>
    </lineage>
</organism>
<name>A0A4Q7P6G1_9FIRM</name>
<sequence length="198" mass="22668">MTTEEKLLHFQETALTDARRQSSRTLKDYQDALEKVFAEHKEESRQKASLKIQTETDRLNRESNKQLSLQRLEIRKTVSKKQKELADKLFVEVKNRLEEFMNSSEYEELLARQIRAAQEFSRGADFVVYLDPADARLQNTLSAATGCNLKISAYSFMGGTRAVIPSRKVLIDNSFQTKLSQARENFILEPEGGDSDGK</sequence>
<dbReference type="Gene3D" id="3.30.2320.30">
    <property type="entry name" value="ATP synthase, E subunit, C-terminal"/>
    <property type="match status" value="1"/>
</dbReference>
<dbReference type="OrthoDB" id="1768593at2"/>
<evidence type="ECO:0000313" key="1">
    <source>
        <dbReference type="EMBL" id="RZS94302.1"/>
    </source>
</evidence>
<protein>
    <submittedName>
        <fullName evidence="1">Vacuolar-type H+-ATPase subunit E/Vma4</fullName>
    </submittedName>
</protein>
<dbReference type="AlphaFoldDB" id="A0A4Q7P6G1"/>
<dbReference type="InterPro" id="IPR038495">
    <property type="entry name" value="ATPase_E_C"/>
</dbReference>
<dbReference type="RefSeq" id="WP_130435421.1">
    <property type="nucleotide sequence ID" value="NZ_SGXF01000004.1"/>
</dbReference>
<comment type="caution">
    <text evidence="1">The sequence shown here is derived from an EMBL/GenBank/DDBJ whole genome shotgun (WGS) entry which is preliminary data.</text>
</comment>
<reference evidence="1 2" key="1">
    <citation type="submission" date="2019-02" db="EMBL/GenBank/DDBJ databases">
        <title>Genomic Encyclopedia of Type Strains, Phase IV (KMG-IV): sequencing the most valuable type-strain genomes for metagenomic binning, comparative biology and taxonomic classification.</title>
        <authorList>
            <person name="Goeker M."/>
        </authorList>
    </citation>
    <scope>NUCLEOTIDE SEQUENCE [LARGE SCALE GENOMIC DNA]</scope>
    <source>
        <strain evidence="1 2">DSM 29486</strain>
    </source>
</reference>
<proteinExistence type="predicted"/>
<gene>
    <name evidence="1" type="ORF">EV209_2142</name>
</gene>